<evidence type="ECO:0000313" key="3">
    <source>
        <dbReference type="Proteomes" id="UP000377595"/>
    </source>
</evidence>
<dbReference type="Proteomes" id="UP000377595">
    <property type="component" value="Unassembled WGS sequence"/>
</dbReference>
<name>A0A5M3XMG6_9ACTN</name>
<evidence type="ECO:0000259" key="1">
    <source>
        <dbReference type="Pfam" id="PF01048"/>
    </source>
</evidence>
<keyword evidence="3" id="KW-1185">Reference proteome</keyword>
<dbReference type="OrthoDB" id="3474880at2"/>
<dbReference type="EMBL" id="BLAF01000016">
    <property type="protein sequence ID" value="GES20343.1"/>
    <property type="molecule type" value="Genomic_DNA"/>
</dbReference>
<dbReference type="GO" id="GO:0009116">
    <property type="term" value="P:nucleoside metabolic process"/>
    <property type="evidence" value="ECO:0007669"/>
    <property type="project" value="InterPro"/>
</dbReference>
<comment type="caution">
    <text evidence="2">The sequence shown here is derived from an EMBL/GenBank/DDBJ whole genome shotgun (WGS) entry which is preliminary data.</text>
</comment>
<dbReference type="InterPro" id="IPR000845">
    <property type="entry name" value="Nucleoside_phosphorylase_d"/>
</dbReference>
<dbReference type="Pfam" id="PF01048">
    <property type="entry name" value="PNP_UDP_1"/>
    <property type="match status" value="1"/>
</dbReference>
<sequence>MTGLLVCAALGIEAWAVRRGLSPDVRVLRTGPGPRRAGRAAATLPPYDALAVVGFGGALDASLRPGEVFVADEVRFAGRVVPCPSAARLAAELARAGLPVRTGTLLTSGHVVVGAERRRLAAGGAHAVDMETGPLAAAASGHPLAAVRVIVDTPRASLFSPAMPCRVNLARRALHRIGPALLRWAADTGPPPARAVRSTLHKEVRP</sequence>
<dbReference type="Gene3D" id="3.40.50.1580">
    <property type="entry name" value="Nucleoside phosphorylase domain"/>
    <property type="match status" value="1"/>
</dbReference>
<keyword evidence="2" id="KW-0449">Lipoprotein</keyword>
<dbReference type="SUPFAM" id="SSF53167">
    <property type="entry name" value="Purine and uridine phosphorylases"/>
    <property type="match status" value="1"/>
</dbReference>
<gene>
    <name evidence="2" type="ORF">Aple_032390</name>
</gene>
<organism evidence="2 3">
    <name type="scientific">Acrocarpospora pleiomorpha</name>
    <dbReference type="NCBI Taxonomy" id="90975"/>
    <lineage>
        <taxon>Bacteria</taxon>
        <taxon>Bacillati</taxon>
        <taxon>Actinomycetota</taxon>
        <taxon>Actinomycetes</taxon>
        <taxon>Streptosporangiales</taxon>
        <taxon>Streptosporangiaceae</taxon>
        <taxon>Acrocarpospora</taxon>
    </lineage>
</organism>
<reference evidence="2 3" key="1">
    <citation type="submission" date="2019-10" db="EMBL/GenBank/DDBJ databases">
        <title>Whole genome shotgun sequence of Acrocarpospora pleiomorpha NBRC 16267.</title>
        <authorList>
            <person name="Ichikawa N."/>
            <person name="Kimura A."/>
            <person name="Kitahashi Y."/>
            <person name="Komaki H."/>
            <person name="Oguchi A."/>
        </authorList>
    </citation>
    <scope>NUCLEOTIDE SEQUENCE [LARGE SCALE GENOMIC DNA]</scope>
    <source>
        <strain evidence="2 3">NBRC 16267</strain>
    </source>
</reference>
<protein>
    <submittedName>
        <fullName evidence="2">Lipoprotein</fullName>
    </submittedName>
</protein>
<dbReference type="RefSeq" id="WP_155345396.1">
    <property type="nucleotide sequence ID" value="NZ_BAAAHM010000021.1"/>
</dbReference>
<accession>A0A5M3XMG6</accession>
<dbReference type="InterPro" id="IPR035994">
    <property type="entry name" value="Nucleoside_phosphorylase_sf"/>
</dbReference>
<proteinExistence type="predicted"/>
<evidence type="ECO:0000313" key="2">
    <source>
        <dbReference type="EMBL" id="GES20343.1"/>
    </source>
</evidence>
<dbReference type="GO" id="GO:0003824">
    <property type="term" value="F:catalytic activity"/>
    <property type="evidence" value="ECO:0007669"/>
    <property type="project" value="InterPro"/>
</dbReference>
<feature type="domain" description="Nucleoside phosphorylase" evidence="1">
    <location>
        <begin position="24"/>
        <end position="153"/>
    </location>
</feature>
<dbReference type="AlphaFoldDB" id="A0A5M3XMG6"/>